<protein>
    <submittedName>
        <fullName evidence="8">MFS transporter</fullName>
    </submittedName>
</protein>
<feature type="transmembrane region" description="Helical" evidence="6">
    <location>
        <begin position="265"/>
        <end position="285"/>
    </location>
</feature>
<keyword evidence="5 6" id="KW-0472">Membrane</keyword>
<feature type="transmembrane region" description="Helical" evidence="6">
    <location>
        <begin position="327"/>
        <end position="350"/>
    </location>
</feature>
<dbReference type="AlphaFoldDB" id="A0A4Q0XRU2"/>
<feature type="transmembrane region" description="Helical" evidence="6">
    <location>
        <begin position="204"/>
        <end position="227"/>
    </location>
</feature>
<feature type="transmembrane region" description="Helical" evidence="6">
    <location>
        <begin position="95"/>
        <end position="117"/>
    </location>
</feature>
<feature type="transmembrane region" description="Helical" evidence="6">
    <location>
        <begin position="291"/>
        <end position="315"/>
    </location>
</feature>
<dbReference type="PROSITE" id="PS50850">
    <property type="entry name" value="MFS"/>
    <property type="match status" value="1"/>
</dbReference>
<evidence type="ECO:0000256" key="4">
    <source>
        <dbReference type="ARBA" id="ARBA00022989"/>
    </source>
</evidence>
<evidence type="ECO:0000256" key="1">
    <source>
        <dbReference type="ARBA" id="ARBA00004651"/>
    </source>
</evidence>
<dbReference type="PANTHER" id="PTHR43124:SF6">
    <property type="entry name" value="TRANSPORTER ARAJ-RELATED"/>
    <property type="match status" value="1"/>
</dbReference>
<dbReference type="InterPro" id="IPR011701">
    <property type="entry name" value="MFS"/>
</dbReference>
<reference evidence="8 9" key="1">
    <citation type="submission" date="2017-10" db="EMBL/GenBank/DDBJ databases">
        <title>Genomics of the genus Arcobacter.</title>
        <authorList>
            <person name="Perez-Cataluna A."/>
            <person name="Figueras M.J."/>
        </authorList>
    </citation>
    <scope>NUCLEOTIDE SEQUENCE [LARGE SCALE GENOMIC DNA]</scope>
    <source>
        <strain evidence="8 9">CECT 8987</strain>
    </source>
</reference>
<dbReference type="CDD" id="cd17324">
    <property type="entry name" value="MFS_NepI_like"/>
    <property type="match status" value="1"/>
</dbReference>
<dbReference type="Proteomes" id="UP000290657">
    <property type="component" value="Unassembled WGS sequence"/>
</dbReference>
<feature type="domain" description="Major facilitator superfamily (MFS) profile" evidence="7">
    <location>
        <begin position="4"/>
        <end position="380"/>
    </location>
</feature>
<evidence type="ECO:0000313" key="9">
    <source>
        <dbReference type="Proteomes" id="UP000290657"/>
    </source>
</evidence>
<feature type="transmembrane region" description="Helical" evidence="6">
    <location>
        <begin position="129"/>
        <end position="150"/>
    </location>
</feature>
<feature type="transmembrane region" description="Helical" evidence="6">
    <location>
        <begin position="70"/>
        <end position="89"/>
    </location>
</feature>
<name>A0A4Q0XRU2_9BACT</name>
<dbReference type="OrthoDB" id="9788453at2"/>
<accession>A0A4Q0XRU2</accession>
<dbReference type="Gene3D" id="1.20.1250.20">
    <property type="entry name" value="MFS general substrate transporter like domains"/>
    <property type="match status" value="2"/>
</dbReference>
<keyword evidence="3 6" id="KW-0812">Transmembrane</keyword>
<keyword evidence="9" id="KW-1185">Reference proteome</keyword>
<dbReference type="Pfam" id="PF07690">
    <property type="entry name" value="MFS_1"/>
    <property type="match status" value="1"/>
</dbReference>
<comment type="subcellular location">
    <subcellularLocation>
        <location evidence="1">Cell membrane</location>
        <topology evidence="1">Multi-pass membrane protein</topology>
    </subcellularLocation>
</comment>
<dbReference type="EMBL" id="PDKN01000006">
    <property type="protein sequence ID" value="RXJ56213.1"/>
    <property type="molecule type" value="Genomic_DNA"/>
</dbReference>
<dbReference type="InterPro" id="IPR020846">
    <property type="entry name" value="MFS_dom"/>
</dbReference>
<evidence type="ECO:0000256" key="5">
    <source>
        <dbReference type="ARBA" id="ARBA00023136"/>
    </source>
</evidence>
<dbReference type="InterPro" id="IPR036259">
    <property type="entry name" value="MFS_trans_sf"/>
</dbReference>
<sequence length="384" mass="41180">MRKQLFPLALGGLAIGTTEFVIMGLLPDVAHDIGITIPVAGHLISAYAFGVVIGAPILVALSAKFPPKNILIAFMVIFTLFNFLSTIAPDYATLMMARFLSGLPHGAFFGVGTVVAAKLAKEGKSAQAIATMFTGLTIANLAMVPLVTYIGHHYHWRYAFGIVSLLGILTILFLFRNLPQQKALRTVTFKEELEFFKTIKAWHILTIVAIGFGGLFAWFSYIAPLLIHVSGFEASSVSYLMMVAGAGMVVGNILGGYLADKKNPIKVAIALLIAMVISLVCVFFLSEFKIISVALTFVCGALAVSIGAPINMVMLQSAKHSAMLGAAFLQAAFNVANSLGAFFGGIPLFFDFNYAYPSLVGAFMALIGVILCTLFLKQYHTKEA</sequence>
<dbReference type="PANTHER" id="PTHR43124">
    <property type="entry name" value="PURINE EFFLUX PUMP PBUE"/>
    <property type="match status" value="1"/>
</dbReference>
<organism evidence="8 9">
    <name type="scientific">Candidatus Marinarcus aquaticus</name>
    <dbReference type="NCBI Taxonomy" id="2044504"/>
    <lineage>
        <taxon>Bacteria</taxon>
        <taxon>Pseudomonadati</taxon>
        <taxon>Campylobacterota</taxon>
        <taxon>Epsilonproteobacteria</taxon>
        <taxon>Campylobacterales</taxon>
        <taxon>Arcobacteraceae</taxon>
        <taxon>Candidatus Marinarcus</taxon>
    </lineage>
</organism>
<evidence type="ECO:0000256" key="2">
    <source>
        <dbReference type="ARBA" id="ARBA00022475"/>
    </source>
</evidence>
<dbReference type="InterPro" id="IPR050189">
    <property type="entry name" value="MFS_Efflux_Transporters"/>
</dbReference>
<dbReference type="GO" id="GO:0005886">
    <property type="term" value="C:plasma membrane"/>
    <property type="evidence" value="ECO:0007669"/>
    <property type="project" value="UniProtKB-SubCell"/>
</dbReference>
<dbReference type="SUPFAM" id="SSF103473">
    <property type="entry name" value="MFS general substrate transporter"/>
    <property type="match status" value="1"/>
</dbReference>
<feature type="transmembrane region" description="Helical" evidence="6">
    <location>
        <begin position="356"/>
        <end position="376"/>
    </location>
</feature>
<gene>
    <name evidence="8" type="ORF">CRV04_09205</name>
</gene>
<feature type="transmembrane region" description="Helical" evidence="6">
    <location>
        <begin position="156"/>
        <end position="175"/>
    </location>
</feature>
<evidence type="ECO:0000256" key="3">
    <source>
        <dbReference type="ARBA" id="ARBA00022692"/>
    </source>
</evidence>
<dbReference type="RefSeq" id="WP_128996554.1">
    <property type="nucleotide sequence ID" value="NZ_PDKN01000006.1"/>
</dbReference>
<evidence type="ECO:0000313" key="8">
    <source>
        <dbReference type="EMBL" id="RXJ56213.1"/>
    </source>
</evidence>
<proteinExistence type="predicted"/>
<evidence type="ECO:0000256" key="6">
    <source>
        <dbReference type="SAM" id="Phobius"/>
    </source>
</evidence>
<feature type="transmembrane region" description="Helical" evidence="6">
    <location>
        <begin position="44"/>
        <end position="63"/>
    </location>
</feature>
<comment type="caution">
    <text evidence="8">The sequence shown here is derived from an EMBL/GenBank/DDBJ whole genome shotgun (WGS) entry which is preliminary data.</text>
</comment>
<dbReference type="GO" id="GO:0022857">
    <property type="term" value="F:transmembrane transporter activity"/>
    <property type="evidence" value="ECO:0007669"/>
    <property type="project" value="InterPro"/>
</dbReference>
<keyword evidence="4 6" id="KW-1133">Transmembrane helix</keyword>
<keyword evidence="2" id="KW-1003">Cell membrane</keyword>
<feature type="transmembrane region" description="Helical" evidence="6">
    <location>
        <begin position="239"/>
        <end position="258"/>
    </location>
</feature>
<evidence type="ECO:0000259" key="7">
    <source>
        <dbReference type="PROSITE" id="PS50850"/>
    </source>
</evidence>